<dbReference type="PANTHER" id="PTHR23088">
    <property type="entry name" value="NITRILASE-RELATED"/>
    <property type="match status" value="1"/>
</dbReference>
<accession>A0ABT9NFC0</accession>
<reference evidence="3 4" key="1">
    <citation type="submission" date="2023-07" db="EMBL/GenBank/DDBJ databases">
        <title>Sequencing the genomes of 1000 actinobacteria strains.</title>
        <authorList>
            <person name="Klenk H.-P."/>
        </authorList>
    </citation>
    <scope>NUCLEOTIDE SEQUENCE [LARGE SCALE GENOMIC DNA]</scope>
    <source>
        <strain evidence="3 4">DSM 17163</strain>
    </source>
</reference>
<dbReference type="SUPFAM" id="SSF56317">
    <property type="entry name" value="Carbon-nitrogen hydrolase"/>
    <property type="match status" value="1"/>
</dbReference>
<dbReference type="Pfam" id="PF00795">
    <property type="entry name" value="CN_hydrolase"/>
    <property type="match status" value="1"/>
</dbReference>
<keyword evidence="4" id="KW-1185">Reference proteome</keyword>
<comment type="caution">
    <text evidence="3">The sequence shown here is derived from an EMBL/GenBank/DDBJ whole genome shotgun (WGS) entry which is preliminary data.</text>
</comment>
<evidence type="ECO:0000256" key="1">
    <source>
        <dbReference type="ARBA" id="ARBA00010613"/>
    </source>
</evidence>
<dbReference type="CDD" id="cd07581">
    <property type="entry name" value="nitrilase_3"/>
    <property type="match status" value="1"/>
</dbReference>
<sequence>MTVAAAQMSSSTDWQENLQVVEKYIHQAAEAGARIVVFPEATIASFAKPVAESHEALDGPFAERIRQLSREAGVVSVVGTFEPSGDGRSYNTLLITGRVGGEDVEARYRKIHLYDAFGNRESDTVKPGDELVVIDIDGVKVGFATCYDVRFADQFHALGLAGAQLVCLPAAWAEGPGKAEQWDLLIRSRAMDAQAWLVACDQAWQPPQGAAPLGVGRSAIIDPLGVVRSRLDSAPDLLIADIDIAKVDDVRARVPVLTTLSTQNSSPNL</sequence>
<name>A0ABT9NFC0_9ACTO</name>
<dbReference type="InterPro" id="IPR003010">
    <property type="entry name" value="C-N_Hydrolase"/>
</dbReference>
<dbReference type="PANTHER" id="PTHR23088:SF27">
    <property type="entry name" value="DEAMINATED GLUTATHIONE AMIDASE"/>
    <property type="match status" value="1"/>
</dbReference>
<protein>
    <submittedName>
        <fullName evidence="3">Amidohydrolase</fullName>
    </submittedName>
</protein>
<dbReference type="PROSITE" id="PS50263">
    <property type="entry name" value="CN_HYDROLASE"/>
    <property type="match status" value="1"/>
</dbReference>
<dbReference type="Gene3D" id="3.60.110.10">
    <property type="entry name" value="Carbon-nitrogen hydrolase"/>
    <property type="match status" value="1"/>
</dbReference>
<gene>
    <name evidence="3" type="ORF">J2S70_000320</name>
</gene>
<dbReference type="InterPro" id="IPR036526">
    <property type="entry name" value="C-N_Hydrolase_sf"/>
</dbReference>
<proteinExistence type="inferred from homology"/>
<feature type="domain" description="CN hydrolase" evidence="2">
    <location>
        <begin position="1"/>
        <end position="244"/>
    </location>
</feature>
<organism evidence="3 4">
    <name type="scientific">Trueperella bonasi</name>
    <dbReference type="NCBI Taxonomy" id="312286"/>
    <lineage>
        <taxon>Bacteria</taxon>
        <taxon>Bacillati</taxon>
        <taxon>Actinomycetota</taxon>
        <taxon>Actinomycetes</taxon>
        <taxon>Actinomycetales</taxon>
        <taxon>Actinomycetaceae</taxon>
        <taxon>Trueperella</taxon>
    </lineage>
</organism>
<evidence type="ECO:0000313" key="4">
    <source>
        <dbReference type="Proteomes" id="UP001243212"/>
    </source>
</evidence>
<dbReference type="EMBL" id="JAUSQX010000001">
    <property type="protein sequence ID" value="MDP9805738.1"/>
    <property type="molecule type" value="Genomic_DNA"/>
</dbReference>
<evidence type="ECO:0000313" key="3">
    <source>
        <dbReference type="EMBL" id="MDP9805738.1"/>
    </source>
</evidence>
<dbReference type="RefSeq" id="WP_307682002.1">
    <property type="nucleotide sequence ID" value="NZ_JAUSQX010000001.1"/>
</dbReference>
<evidence type="ECO:0000259" key="2">
    <source>
        <dbReference type="PROSITE" id="PS50263"/>
    </source>
</evidence>
<comment type="similarity">
    <text evidence="1">Belongs to the carbon-nitrogen hydrolase superfamily. NIT1/NIT2 family.</text>
</comment>
<dbReference type="Proteomes" id="UP001243212">
    <property type="component" value="Unassembled WGS sequence"/>
</dbReference>